<proteinExistence type="predicted"/>
<dbReference type="Pfam" id="PF03354">
    <property type="entry name" value="TerL_ATPase"/>
    <property type="match status" value="1"/>
</dbReference>
<sequence length="554" mass="64021">MITEKIKSLIDAHIVYETTYEVEEVIREQKLKYDDEEFYFDEQEARKISKFISKLTLDKGKKGTKVRLLRFQFKILTSILCVKSRETGFRRFKEAHLNIGRKNGKGSLVAWIIIYLYFTEDVYGAEYIIVANDIKQATNLFNTIFQTIKGNRTLRKYVKITESKKIMYRKSTNSWLRVLANEGSNLDSYATYIAVLDETHEYKKTDAYSKLITGMGLWDEPLMFTTTTASDGEDDENLEFQMYNYSKKIDNGEVDDDTFFGAVFESKKDCEIWDVQEWINANPALGIFKKLSDFIKLANKASAMKTFEAKFRRLYLNQHIATDEIKGAINMELWSKALRKINLKDLEGWKSWNGFDLSSKNDITAFVQVFYDEESCVFIIYPHLYTPGDNMYERAELDGNDYPRWVKDGHLIATEGKYVNFENVLDKLYEYDENTPFEQIGFDRWGSPTIINRLENKWDVIALGQGTGTMSPTISDFENLLIDGKIIIADNEVFNLMAKKVVAVVNDGGTRYSKTKSEFKIDGIIAMLMGLNLAIEANGIPSYNAIDELDKMDW</sequence>
<accession>A0A1M5TFV8</accession>
<dbReference type="Pfam" id="PF20441">
    <property type="entry name" value="TerL_nuclease"/>
    <property type="match status" value="1"/>
</dbReference>
<dbReference type="Gene3D" id="3.40.50.300">
    <property type="entry name" value="P-loop containing nucleotide triphosphate hydrolases"/>
    <property type="match status" value="1"/>
</dbReference>
<dbReference type="InterPro" id="IPR046461">
    <property type="entry name" value="TerL_ATPase"/>
</dbReference>
<dbReference type="Proteomes" id="UP000184241">
    <property type="component" value="Unassembled WGS sequence"/>
</dbReference>
<evidence type="ECO:0000313" key="3">
    <source>
        <dbReference type="EMBL" id="SHH49579.1"/>
    </source>
</evidence>
<dbReference type="PANTHER" id="PTHR41287:SF1">
    <property type="entry name" value="PROTEIN YMFN"/>
    <property type="match status" value="1"/>
</dbReference>
<protein>
    <submittedName>
        <fullName evidence="3">Phage terminase-like protein, large subunit, contains N-terminal HTH domain</fullName>
    </submittedName>
</protein>
<dbReference type="RefSeq" id="WP_073015901.1">
    <property type="nucleotide sequence ID" value="NZ_FQXU01000003.1"/>
</dbReference>
<organism evidence="3 4">
    <name type="scientific">Clostridium intestinale DSM 6191</name>
    <dbReference type="NCBI Taxonomy" id="1121320"/>
    <lineage>
        <taxon>Bacteria</taxon>
        <taxon>Bacillati</taxon>
        <taxon>Bacillota</taxon>
        <taxon>Clostridia</taxon>
        <taxon>Eubacteriales</taxon>
        <taxon>Clostridiaceae</taxon>
        <taxon>Clostridium</taxon>
    </lineage>
</organism>
<feature type="domain" description="Terminase large subunit-like ATPase" evidence="1">
    <location>
        <begin position="71"/>
        <end position="245"/>
    </location>
</feature>
<dbReference type="AlphaFoldDB" id="A0A1M5TFV8"/>
<evidence type="ECO:0000313" key="4">
    <source>
        <dbReference type="Proteomes" id="UP000184241"/>
    </source>
</evidence>
<evidence type="ECO:0000259" key="1">
    <source>
        <dbReference type="Pfam" id="PF03354"/>
    </source>
</evidence>
<dbReference type="PANTHER" id="PTHR41287">
    <property type="match status" value="1"/>
</dbReference>
<name>A0A1M5TFV8_9CLOT</name>
<evidence type="ECO:0000259" key="2">
    <source>
        <dbReference type="Pfam" id="PF20441"/>
    </source>
</evidence>
<gene>
    <name evidence="3" type="ORF">SAMN02745941_00202</name>
</gene>
<dbReference type="InterPro" id="IPR046462">
    <property type="entry name" value="TerL_nuclease"/>
</dbReference>
<dbReference type="EMBL" id="FQXU01000003">
    <property type="protein sequence ID" value="SHH49579.1"/>
    <property type="molecule type" value="Genomic_DNA"/>
</dbReference>
<feature type="domain" description="Terminase large subunit-like endonuclease" evidence="2">
    <location>
        <begin position="253"/>
        <end position="534"/>
    </location>
</feature>
<reference evidence="3 4" key="1">
    <citation type="submission" date="2016-11" db="EMBL/GenBank/DDBJ databases">
        <authorList>
            <person name="Jaros S."/>
            <person name="Januszkiewicz K."/>
            <person name="Wedrychowicz H."/>
        </authorList>
    </citation>
    <scope>NUCLEOTIDE SEQUENCE [LARGE SCALE GENOMIC DNA]</scope>
    <source>
        <strain evidence="3 4">DSM 6191</strain>
    </source>
</reference>
<dbReference type="InterPro" id="IPR027417">
    <property type="entry name" value="P-loop_NTPase"/>
</dbReference>
<dbReference type="InterPro" id="IPR005021">
    <property type="entry name" value="Terminase_largesu-like"/>
</dbReference>
<dbReference type="GO" id="GO:0004519">
    <property type="term" value="F:endonuclease activity"/>
    <property type="evidence" value="ECO:0007669"/>
    <property type="project" value="InterPro"/>
</dbReference>